<feature type="transmembrane region" description="Helical" evidence="10">
    <location>
        <begin position="12"/>
        <end position="35"/>
    </location>
</feature>
<feature type="transmembrane region" description="Helical" evidence="10">
    <location>
        <begin position="133"/>
        <end position="152"/>
    </location>
</feature>
<evidence type="ECO:0000256" key="2">
    <source>
        <dbReference type="ARBA" id="ARBA00022448"/>
    </source>
</evidence>
<feature type="transmembrane region" description="Helical" evidence="10">
    <location>
        <begin position="196"/>
        <end position="217"/>
    </location>
</feature>
<dbReference type="PANTHER" id="PTHR30081:SF8">
    <property type="entry name" value="PROTEIN TRANSLOCASE SUBUNIT SECF"/>
    <property type="match status" value="1"/>
</dbReference>
<evidence type="ECO:0000256" key="10">
    <source>
        <dbReference type="HAMAP-Rule" id="MF_01464"/>
    </source>
</evidence>
<dbReference type="InterPro" id="IPR000731">
    <property type="entry name" value="SSD"/>
</dbReference>
<evidence type="ECO:0000256" key="7">
    <source>
        <dbReference type="ARBA" id="ARBA00022989"/>
    </source>
</evidence>
<dbReference type="NCBIfam" id="TIGR00966">
    <property type="entry name" value="transloc_SecF"/>
    <property type="match status" value="1"/>
</dbReference>
<comment type="subunit">
    <text evidence="10">Forms a complex with SecD. Part of the essential Sec protein translocation apparatus which comprises SecA, SecYEG and auxiliary proteins SecDF. Other proteins may also be involved.</text>
</comment>
<comment type="function">
    <text evidence="10">Part of the Sec protein translocase complex. Interacts with the SecYEG preprotein conducting channel. SecDF uses the proton motive force (PMF) to complete protein translocation after the ATP-dependent function of SecA.</text>
</comment>
<protein>
    <recommendedName>
        <fullName evidence="10">Protein-export membrane protein SecF</fullName>
    </recommendedName>
</protein>
<dbReference type="GO" id="GO:0015450">
    <property type="term" value="F:protein-transporting ATPase activity"/>
    <property type="evidence" value="ECO:0007669"/>
    <property type="project" value="InterPro"/>
</dbReference>
<dbReference type="EMBL" id="MHKK01000037">
    <property type="protein sequence ID" value="OGY89297.1"/>
    <property type="molecule type" value="Genomic_DNA"/>
</dbReference>
<organism evidence="12 13">
    <name type="scientific">Candidatus Komeilibacteria bacterium RIFCSPHIGHO2_01_FULL_52_14</name>
    <dbReference type="NCBI Taxonomy" id="1798549"/>
    <lineage>
        <taxon>Bacteria</taxon>
        <taxon>Candidatus Komeiliibacteriota</taxon>
    </lineage>
</organism>
<evidence type="ECO:0000313" key="13">
    <source>
        <dbReference type="Proteomes" id="UP000177817"/>
    </source>
</evidence>
<keyword evidence="8 10" id="KW-0811">Translocation</keyword>
<evidence type="ECO:0000256" key="4">
    <source>
        <dbReference type="ARBA" id="ARBA00022519"/>
    </source>
</evidence>
<evidence type="ECO:0000256" key="3">
    <source>
        <dbReference type="ARBA" id="ARBA00022475"/>
    </source>
</evidence>
<dbReference type="GO" id="GO:0043952">
    <property type="term" value="P:protein transport by the Sec complex"/>
    <property type="evidence" value="ECO:0007669"/>
    <property type="project" value="UniProtKB-UniRule"/>
</dbReference>
<dbReference type="Pfam" id="PF02355">
    <property type="entry name" value="SecD_SecF_C"/>
    <property type="match status" value="1"/>
</dbReference>
<keyword evidence="3 10" id="KW-1003">Cell membrane</keyword>
<dbReference type="Gene3D" id="1.20.1640.10">
    <property type="entry name" value="Multidrug efflux transporter AcrB transmembrane domain"/>
    <property type="match status" value="1"/>
</dbReference>
<dbReference type="InterPro" id="IPR022645">
    <property type="entry name" value="SecD/SecF_bac"/>
</dbReference>
<comment type="subcellular location">
    <subcellularLocation>
        <location evidence="1 10">Cell membrane</location>
        <topology evidence="1 10">Multi-pass membrane protein</topology>
    </subcellularLocation>
</comment>
<dbReference type="PRINTS" id="PR01755">
    <property type="entry name" value="SECFTRNLCASE"/>
</dbReference>
<keyword evidence="9 10" id="KW-0472">Membrane</keyword>
<keyword evidence="2 10" id="KW-0813">Transport</keyword>
<keyword evidence="6 10" id="KW-0653">Protein transport</keyword>
<keyword evidence="5 10" id="KW-0812">Transmembrane</keyword>
<comment type="similarity">
    <text evidence="10">Belongs to the SecD/SecF family. SecF subfamily.</text>
</comment>
<dbReference type="PANTHER" id="PTHR30081">
    <property type="entry name" value="PROTEIN-EXPORT MEMBRANE PROTEIN SEC"/>
    <property type="match status" value="1"/>
</dbReference>
<dbReference type="SUPFAM" id="SSF82866">
    <property type="entry name" value="Multidrug efflux transporter AcrB transmembrane domain"/>
    <property type="match status" value="1"/>
</dbReference>
<evidence type="ECO:0000256" key="8">
    <source>
        <dbReference type="ARBA" id="ARBA00023010"/>
    </source>
</evidence>
<dbReference type="AlphaFoldDB" id="A0A1G2BM28"/>
<sequence>MHNFPFVGLRRLWYTGSGLLVAASIVLFAIFGLRYGLDFTGGSLLEVGYASQRPTVEALTQLLKETGAADEKIQPSGSLDYIIRLPEISEDKHQDLLKKLSDQAAALAEGNTLSEKRFESFGPTLGSELKRNAVIAIILVLIAIIAYLAYAFRKVSRPVSSWKFGVVAVIALTHDIFIPVGLFTLLGLLYGTEVDSLFVTALLTLLGFSVHDTIVTLDRIRENLFKHQDLTFSEIVNVSINETFTRSINTSLSTLFALIAIYFFGGATIRNFVLVLIIGIIIGTYSSVFIAAPLLVTWHSFSSKRKI</sequence>
<proteinExistence type="inferred from homology"/>
<keyword evidence="4" id="KW-0997">Cell inner membrane</keyword>
<evidence type="ECO:0000256" key="6">
    <source>
        <dbReference type="ARBA" id="ARBA00022927"/>
    </source>
</evidence>
<dbReference type="HAMAP" id="MF_01464_B">
    <property type="entry name" value="SecF_B"/>
    <property type="match status" value="1"/>
</dbReference>
<dbReference type="InterPro" id="IPR005665">
    <property type="entry name" value="SecF_bac"/>
</dbReference>
<dbReference type="InterPro" id="IPR048634">
    <property type="entry name" value="SecD_SecF_C"/>
</dbReference>
<feature type="domain" description="SSD" evidence="11">
    <location>
        <begin position="133"/>
        <end position="297"/>
    </location>
</feature>
<evidence type="ECO:0000259" key="11">
    <source>
        <dbReference type="PROSITE" id="PS50156"/>
    </source>
</evidence>
<name>A0A1G2BM28_9BACT</name>
<evidence type="ECO:0000313" key="12">
    <source>
        <dbReference type="EMBL" id="OGY89297.1"/>
    </source>
</evidence>
<dbReference type="InterPro" id="IPR022646">
    <property type="entry name" value="SecD/SecF_CS"/>
</dbReference>
<dbReference type="Pfam" id="PF07549">
    <property type="entry name" value="Sec_GG"/>
    <property type="match status" value="1"/>
</dbReference>
<evidence type="ECO:0000256" key="1">
    <source>
        <dbReference type="ARBA" id="ARBA00004651"/>
    </source>
</evidence>
<evidence type="ECO:0000256" key="9">
    <source>
        <dbReference type="ARBA" id="ARBA00023136"/>
    </source>
</evidence>
<keyword evidence="7 10" id="KW-1133">Transmembrane helix</keyword>
<evidence type="ECO:0000256" key="5">
    <source>
        <dbReference type="ARBA" id="ARBA00022692"/>
    </source>
</evidence>
<comment type="caution">
    <text evidence="12">The sequence shown here is derived from an EMBL/GenBank/DDBJ whole genome shotgun (WGS) entry which is preliminary data.</text>
</comment>
<reference evidence="12 13" key="1">
    <citation type="journal article" date="2016" name="Nat. Commun.">
        <title>Thousands of microbial genomes shed light on interconnected biogeochemical processes in an aquifer system.</title>
        <authorList>
            <person name="Anantharaman K."/>
            <person name="Brown C.T."/>
            <person name="Hug L.A."/>
            <person name="Sharon I."/>
            <person name="Castelle C.J."/>
            <person name="Probst A.J."/>
            <person name="Thomas B.C."/>
            <person name="Singh A."/>
            <person name="Wilkins M.J."/>
            <person name="Karaoz U."/>
            <person name="Brodie E.L."/>
            <person name="Williams K.H."/>
            <person name="Hubbard S.S."/>
            <person name="Banfield J.F."/>
        </authorList>
    </citation>
    <scope>NUCLEOTIDE SEQUENCE [LARGE SCALE GENOMIC DNA]</scope>
</reference>
<dbReference type="GO" id="GO:0065002">
    <property type="term" value="P:intracellular protein transmembrane transport"/>
    <property type="evidence" value="ECO:0007669"/>
    <property type="project" value="UniProtKB-UniRule"/>
</dbReference>
<dbReference type="GO" id="GO:0006605">
    <property type="term" value="P:protein targeting"/>
    <property type="evidence" value="ECO:0007669"/>
    <property type="project" value="UniProtKB-UniRule"/>
</dbReference>
<accession>A0A1G2BM28</accession>
<dbReference type="GO" id="GO:0005886">
    <property type="term" value="C:plasma membrane"/>
    <property type="evidence" value="ECO:0007669"/>
    <property type="project" value="UniProtKB-SubCell"/>
</dbReference>
<dbReference type="Proteomes" id="UP000177817">
    <property type="component" value="Unassembled WGS sequence"/>
</dbReference>
<dbReference type="InterPro" id="IPR022813">
    <property type="entry name" value="SecD/SecF_arch_bac"/>
</dbReference>
<dbReference type="PROSITE" id="PS50156">
    <property type="entry name" value="SSD"/>
    <property type="match status" value="1"/>
</dbReference>
<gene>
    <name evidence="10" type="primary">secF</name>
    <name evidence="12" type="ORF">A2677_03690</name>
</gene>
<feature type="transmembrane region" description="Helical" evidence="10">
    <location>
        <begin position="272"/>
        <end position="296"/>
    </location>
</feature>
<feature type="transmembrane region" description="Helical" evidence="10">
    <location>
        <begin position="164"/>
        <end position="190"/>
    </location>
</feature>
<feature type="transmembrane region" description="Helical" evidence="10">
    <location>
        <begin position="248"/>
        <end position="266"/>
    </location>
</feature>